<dbReference type="AlphaFoldDB" id="A0A3S1BP58"/>
<dbReference type="SUPFAM" id="SSF56219">
    <property type="entry name" value="DNase I-like"/>
    <property type="match status" value="1"/>
</dbReference>
<dbReference type="EMBL" id="RQTK01001203">
    <property type="protein sequence ID" value="RUS71513.1"/>
    <property type="molecule type" value="Genomic_DNA"/>
</dbReference>
<evidence type="ECO:0000256" key="2">
    <source>
        <dbReference type="ARBA" id="ARBA00022723"/>
    </source>
</evidence>
<dbReference type="Gene3D" id="3.60.10.10">
    <property type="entry name" value="Endonuclease/exonuclease/phosphatase"/>
    <property type="match status" value="1"/>
</dbReference>
<organism evidence="6 7">
    <name type="scientific">Elysia chlorotica</name>
    <name type="common">Eastern emerald elysia</name>
    <name type="synonym">Sea slug</name>
    <dbReference type="NCBI Taxonomy" id="188477"/>
    <lineage>
        <taxon>Eukaryota</taxon>
        <taxon>Metazoa</taxon>
        <taxon>Spiralia</taxon>
        <taxon>Lophotrochozoa</taxon>
        <taxon>Mollusca</taxon>
        <taxon>Gastropoda</taxon>
        <taxon>Heterobranchia</taxon>
        <taxon>Euthyneura</taxon>
        <taxon>Panpulmonata</taxon>
        <taxon>Sacoglossa</taxon>
        <taxon>Placobranchoidea</taxon>
        <taxon>Plakobranchidae</taxon>
        <taxon>Elysia</taxon>
    </lineage>
</organism>
<evidence type="ECO:0000259" key="5">
    <source>
        <dbReference type="Pfam" id="PF14529"/>
    </source>
</evidence>
<feature type="region of interest" description="Disordered" evidence="3">
    <location>
        <begin position="1"/>
        <end position="54"/>
    </location>
</feature>
<evidence type="ECO:0000256" key="1">
    <source>
        <dbReference type="ARBA" id="ARBA00001968"/>
    </source>
</evidence>
<evidence type="ECO:0000313" key="6">
    <source>
        <dbReference type="EMBL" id="RUS71513.1"/>
    </source>
</evidence>
<evidence type="ECO:0008006" key="8">
    <source>
        <dbReference type="Google" id="ProtNLM"/>
    </source>
</evidence>
<dbReference type="Pfam" id="PF13359">
    <property type="entry name" value="DDE_Tnp_4"/>
    <property type="match status" value="1"/>
</dbReference>
<evidence type="ECO:0000256" key="3">
    <source>
        <dbReference type="SAM" id="MobiDB-lite"/>
    </source>
</evidence>
<dbReference type="InterPro" id="IPR027806">
    <property type="entry name" value="HARBI1_dom"/>
</dbReference>
<dbReference type="GO" id="GO:0003824">
    <property type="term" value="F:catalytic activity"/>
    <property type="evidence" value="ECO:0007669"/>
    <property type="project" value="InterPro"/>
</dbReference>
<accession>A0A3S1BP58</accession>
<reference evidence="6 7" key="1">
    <citation type="submission" date="2019-01" db="EMBL/GenBank/DDBJ databases">
        <title>A draft genome assembly of the solar-powered sea slug Elysia chlorotica.</title>
        <authorList>
            <person name="Cai H."/>
            <person name="Li Q."/>
            <person name="Fang X."/>
            <person name="Li J."/>
            <person name="Curtis N.E."/>
            <person name="Altenburger A."/>
            <person name="Shibata T."/>
            <person name="Feng M."/>
            <person name="Maeda T."/>
            <person name="Schwartz J.A."/>
            <person name="Shigenobu S."/>
            <person name="Lundholm N."/>
            <person name="Nishiyama T."/>
            <person name="Yang H."/>
            <person name="Hasebe M."/>
            <person name="Li S."/>
            <person name="Pierce S.K."/>
            <person name="Wang J."/>
        </authorList>
    </citation>
    <scope>NUCLEOTIDE SEQUENCE [LARGE SCALE GENOMIC DNA]</scope>
    <source>
        <strain evidence="6">EC2010</strain>
        <tissue evidence="6">Whole organism of an adult</tissue>
    </source>
</reference>
<sequence length="549" mass="62455">MEKANVKSNEIGRRLVKGPRQSARNQAATGDKYATGYQKIQTSTNPARKKEGRHPNKQAMLNILQLNICGLKNKKIELAKVMTSNNIHIAVLQESLHKTTNVHLTGYTAYPCTCENCRGIITYIRNDLIADCEHQTQTDDTDIQKATIWYGEQKYTIYNIYSPPTSICQIDSLHETMYNRTIIAGDFNGHSPQWGYTDTNGTGKYLEELHGTVVDYPANMAGVDLSDQLIAYNPMHRRTIKWWKKLAFHMLSLTLVQAHILHNKFLLASEKRPWQLCDFAKNICLSLVMQGGQLNAVPEEGKPAYRYLRNHPDWVPTLKLGHQSQKNADPTRYTRLQGRKRKRDEDDSREPTVNEEVQQEPPINLTLVEDLQNKDKETSTELTTSYINAMETEVNRLSTELIKTKAKLKETYYDSHYFEGKDERVKSFTDNLEPGDVVLADRGFDISESVALRHAEVKIPAFTKGRKQLPASDILATRKLARLRIHVERVIGAAWNKFSILQSSVPIRFLQSRQDEDCVTLDKIVTICYNGGVSIRGVISVDGVRCVCE</sequence>
<name>A0A3S1BP58_ELYCH</name>
<feature type="domain" description="DDE Tnp4" evidence="4">
    <location>
        <begin position="428"/>
        <end position="528"/>
    </location>
</feature>
<dbReference type="PANTHER" id="PTHR23080">
    <property type="entry name" value="THAP DOMAIN PROTEIN"/>
    <property type="match status" value="1"/>
</dbReference>
<dbReference type="InterPro" id="IPR036691">
    <property type="entry name" value="Endo/exonu/phosph_ase_sf"/>
</dbReference>
<evidence type="ECO:0000259" key="4">
    <source>
        <dbReference type="Pfam" id="PF13359"/>
    </source>
</evidence>
<dbReference type="Proteomes" id="UP000271974">
    <property type="component" value="Unassembled WGS sequence"/>
</dbReference>
<protein>
    <recommendedName>
        <fullName evidence="8">DDE Tnp4 domain-containing protein</fullName>
    </recommendedName>
</protein>
<feature type="region of interest" description="Disordered" evidence="3">
    <location>
        <begin position="317"/>
        <end position="361"/>
    </location>
</feature>
<dbReference type="OrthoDB" id="7331812at2759"/>
<feature type="compositionally biased region" description="Basic and acidic residues" evidence="3">
    <location>
        <begin position="343"/>
        <end position="352"/>
    </location>
</feature>
<comment type="caution">
    <text evidence="6">The sequence shown here is derived from an EMBL/GenBank/DDBJ whole genome shotgun (WGS) entry which is preliminary data.</text>
</comment>
<keyword evidence="7" id="KW-1185">Reference proteome</keyword>
<dbReference type="Pfam" id="PF14529">
    <property type="entry name" value="Exo_endo_phos_2"/>
    <property type="match status" value="1"/>
</dbReference>
<comment type="cofactor">
    <cofactor evidence="1">
        <name>a divalent metal cation</name>
        <dbReference type="ChEBI" id="CHEBI:60240"/>
    </cofactor>
</comment>
<evidence type="ECO:0000313" key="7">
    <source>
        <dbReference type="Proteomes" id="UP000271974"/>
    </source>
</evidence>
<gene>
    <name evidence="6" type="ORF">EGW08_020726</name>
</gene>
<feature type="compositionally biased region" description="Basic and acidic residues" evidence="3">
    <location>
        <begin position="1"/>
        <end position="13"/>
    </location>
</feature>
<keyword evidence="2" id="KW-0479">Metal-binding</keyword>
<feature type="domain" description="Endonuclease/exonuclease/phosphatase" evidence="5">
    <location>
        <begin position="156"/>
        <end position="209"/>
    </location>
</feature>
<dbReference type="GO" id="GO:0046872">
    <property type="term" value="F:metal ion binding"/>
    <property type="evidence" value="ECO:0007669"/>
    <property type="project" value="UniProtKB-KW"/>
</dbReference>
<dbReference type="InterPro" id="IPR005135">
    <property type="entry name" value="Endo/exonuclease/phosphatase"/>
</dbReference>
<proteinExistence type="predicted"/>